<comment type="caution">
    <text evidence="1">The sequence shown here is derived from an EMBL/GenBank/DDBJ whole genome shotgun (WGS) entry which is preliminary data.</text>
</comment>
<accession>A0A1C3EPX2</accession>
<dbReference type="InterPro" id="IPR025346">
    <property type="entry name" value="DUF4250"/>
</dbReference>
<gene>
    <name evidence="1" type="ORF">A8L45_04880</name>
</gene>
<evidence type="ECO:0008006" key="3">
    <source>
        <dbReference type="Google" id="ProtNLM"/>
    </source>
</evidence>
<organism evidence="1 2">
    <name type="scientific">Veronia pacifica</name>
    <dbReference type="NCBI Taxonomy" id="1080227"/>
    <lineage>
        <taxon>Bacteria</taxon>
        <taxon>Pseudomonadati</taxon>
        <taxon>Pseudomonadota</taxon>
        <taxon>Gammaproteobacteria</taxon>
        <taxon>Vibrionales</taxon>
        <taxon>Vibrionaceae</taxon>
        <taxon>Veronia</taxon>
    </lineage>
</organism>
<name>A0A1C3EPX2_9GAMM</name>
<dbReference type="AlphaFoldDB" id="A0A1C3EPX2"/>
<dbReference type="Pfam" id="PF14056">
    <property type="entry name" value="DUF4250"/>
    <property type="match status" value="1"/>
</dbReference>
<evidence type="ECO:0000313" key="1">
    <source>
        <dbReference type="EMBL" id="ODA35249.1"/>
    </source>
</evidence>
<reference evidence="1 2" key="1">
    <citation type="submission" date="2016-05" db="EMBL/GenBank/DDBJ databases">
        <title>Genomic Taxonomy of the Vibrionaceae.</title>
        <authorList>
            <person name="Gomez-Gil B."/>
            <person name="Enciso-Ibarra J."/>
        </authorList>
    </citation>
    <scope>NUCLEOTIDE SEQUENCE [LARGE SCALE GENOMIC DNA]</scope>
    <source>
        <strain evidence="1 2">CAIM 1920</strain>
    </source>
</reference>
<dbReference type="Proteomes" id="UP000094936">
    <property type="component" value="Unassembled WGS sequence"/>
</dbReference>
<protein>
    <recommendedName>
        <fullName evidence="3">DUF4250 domain-containing protein</fullName>
    </recommendedName>
</protein>
<evidence type="ECO:0000313" key="2">
    <source>
        <dbReference type="Proteomes" id="UP000094936"/>
    </source>
</evidence>
<dbReference type="RefSeq" id="WP_068899820.1">
    <property type="nucleotide sequence ID" value="NZ_JBHUIF010000033.1"/>
</dbReference>
<keyword evidence="2" id="KW-1185">Reference proteome</keyword>
<proteinExistence type="predicted"/>
<dbReference type="EMBL" id="LYBM01000005">
    <property type="protein sequence ID" value="ODA35249.1"/>
    <property type="molecule type" value="Genomic_DNA"/>
</dbReference>
<dbReference type="OrthoDB" id="6197979at2"/>
<sequence>MEIHNAINLDSAILYGIINEKLRLECDSLEDLMSTMDLDQSQLQVRLDEMGCYYDPVVNQLRQK</sequence>